<comment type="caution">
    <text evidence="2">The sequence shown here is derived from an EMBL/GenBank/DDBJ whole genome shotgun (WGS) entry which is preliminary data.</text>
</comment>
<evidence type="ECO:0008006" key="4">
    <source>
        <dbReference type="Google" id="ProtNLM"/>
    </source>
</evidence>
<keyword evidence="1" id="KW-0812">Transmembrane</keyword>
<keyword evidence="1" id="KW-0472">Membrane</keyword>
<keyword evidence="1" id="KW-1133">Transmembrane helix</keyword>
<evidence type="ECO:0000256" key="1">
    <source>
        <dbReference type="SAM" id="Phobius"/>
    </source>
</evidence>
<dbReference type="Proteomes" id="UP000003598">
    <property type="component" value="Unassembled WGS sequence"/>
</dbReference>
<dbReference type="RefSeq" id="WP_008621070.1">
    <property type="nucleotide sequence ID" value="NZ_JH376605.1"/>
</dbReference>
<protein>
    <recommendedName>
        <fullName evidence="4">DUF3307 domain-containing protein</fullName>
    </recommendedName>
</protein>
<dbReference type="EMBL" id="AFFY01000033">
    <property type="protein sequence ID" value="EHG99797.1"/>
    <property type="molecule type" value="Genomic_DNA"/>
</dbReference>
<dbReference type="STRING" id="762968.HMPREF9441_02510"/>
<evidence type="ECO:0000313" key="2">
    <source>
        <dbReference type="EMBL" id="EHG99797.1"/>
    </source>
</evidence>
<feature type="transmembrane region" description="Helical" evidence="1">
    <location>
        <begin position="208"/>
        <end position="228"/>
    </location>
</feature>
<proteinExistence type="predicted"/>
<gene>
    <name evidence="2" type="ORF">HMPREF9441_02510</name>
</gene>
<feature type="transmembrane region" description="Helical" evidence="1">
    <location>
        <begin position="172"/>
        <end position="196"/>
    </location>
</feature>
<keyword evidence="3" id="KW-1185">Reference proteome</keyword>
<dbReference type="eggNOG" id="COG5061">
    <property type="taxonomic scope" value="Bacteria"/>
</dbReference>
<dbReference type="OrthoDB" id="8536716at2"/>
<dbReference type="HOGENOM" id="CLU_072282_2_0_10"/>
<evidence type="ECO:0000313" key="3">
    <source>
        <dbReference type="Proteomes" id="UP000003598"/>
    </source>
</evidence>
<dbReference type="AlphaFoldDB" id="G5ST10"/>
<dbReference type="PATRIC" id="fig|762968.3.peg.2239"/>
<dbReference type="Pfam" id="PF11750">
    <property type="entry name" value="DUF3307"/>
    <property type="match status" value="1"/>
</dbReference>
<dbReference type="InterPro" id="IPR021737">
    <property type="entry name" value="Phage_phiKZ_Orf197"/>
</dbReference>
<sequence>MNSWLFLSLLLAHVIADFYLQSDEYCRQKEDKKLKSWFLYVHSLIVGALSWILVPTCSFGFFALGIAISHLVIDIAKIFSHKGLWSFLLDQAAHLAVLVTVAFCFNAPELPIQLVDCSETFSIPLFLLAILLSIKPANILIKLVLEKYQIGETQSCENIKNAGALIGGLERILTIIFVIIGQYEAIGFIIAAKSILRFKDTDTAKTEYVLAGTFLSFGIALLCGLMVLK</sequence>
<feature type="transmembrane region" description="Helical" evidence="1">
    <location>
        <begin position="40"/>
        <end position="72"/>
    </location>
</feature>
<feature type="transmembrane region" description="Helical" evidence="1">
    <location>
        <begin position="84"/>
        <end position="103"/>
    </location>
</feature>
<feature type="transmembrane region" description="Helical" evidence="1">
    <location>
        <begin position="123"/>
        <end position="145"/>
    </location>
</feature>
<dbReference type="GeneID" id="93557907"/>
<name>G5ST10_9BACT</name>
<reference evidence="2 3" key="1">
    <citation type="submission" date="2011-03" db="EMBL/GenBank/DDBJ databases">
        <authorList>
            <person name="Weinstock G."/>
            <person name="Sodergren E."/>
            <person name="Clifton S."/>
            <person name="Fulton L."/>
            <person name="Fulton B."/>
            <person name="Courtney L."/>
            <person name="Fronick C."/>
            <person name="Harrison M."/>
            <person name="Strong C."/>
            <person name="Farmer C."/>
            <person name="Delahaunty K."/>
            <person name="Markovic C."/>
            <person name="Hall O."/>
            <person name="Minx P."/>
            <person name="Tomlinson C."/>
            <person name="Mitreva M."/>
            <person name="Hou S."/>
            <person name="Chen J."/>
            <person name="Wollam A."/>
            <person name="Pepin K.H."/>
            <person name="Johnson M."/>
            <person name="Bhonagiri V."/>
            <person name="Zhang X."/>
            <person name="Suruliraj S."/>
            <person name="Warren W."/>
            <person name="Chinwalla A."/>
            <person name="Mardis E.R."/>
            <person name="Wilson R.K."/>
        </authorList>
    </citation>
    <scope>NUCLEOTIDE SEQUENCE [LARGE SCALE GENOMIC DNA]</scope>
    <source>
        <strain evidence="2 3">YIT 11840</strain>
    </source>
</reference>
<organism evidence="2 3">
    <name type="scientific">Paraprevotella clara YIT 11840</name>
    <dbReference type="NCBI Taxonomy" id="762968"/>
    <lineage>
        <taxon>Bacteria</taxon>
        <taxon>Pseudomonadati</taxon>
        <taxon>Bacteroidota</taxon>
        <taxon>Bacteroidia</taxon>
        <taxon>Bacteroidales</taxon>
        <taxon>Prevotellaceae</taxon>
        <taxon>Paraprevotella</taxon>
    </lineage>
</organism>
<accession>G5ST10</accession>